<name>A0A016UAI1_9BILA</name>
<dbReference type="AlphaFoldDB" id="A0A016UAI1"/>
<proteinExistence type="predicted"/>
<evidence type="ECO:0000313" key="1">
    <source>
        <dbReference type="EMBL" id="EYC11951.1"/>
    </source>
</evidence>
<protein>
    <submittedName>
        <fullName evidence="1">Uncharacterized protein</fullName>
    </submittedName>
</protein>
<comment type="caution">
    <text evidence="1">The sequence shown here is derived from an EMBL/GenBank/DDBJ whole genome shotgun (WGS) entry which is preliminary data.</text>
</comment>
<sequence>MDIQYKTFDIIQDYLLCFTFLTIRDDKVINTSNASPQSFLNSDTPTDLLFLPLFSSKNEYRITGCKALSTYFTGRRSGCGTSGA</sequence>
<reference evidence="2" key="1">
    <citation type="journal article" date="2015" name="Nat. Genet.">
        <title>The genome and transcriptome of the zoonotic hookworm Ancylostoma ceylanicum identify infection-specific gene families.</title>
        <authorList>
            <person name="Schwarz E.M."/>
            <person name="Hu Y."/>
            <person name="Antoshechkin I."/>
            <person name="Miller M.M."/>
            <person name="Sternberg P.W."/>
            <person name="Aroian R.V."/>
        </authorList>
    </citation>
    <scope>NUCLEOTIDE SEQUENCE</scope>
    <source>
        <strain evidence="2">HY135</strain>
    </source>
</reference>
<evidence type="ECO:0000313" key="2">
    <source>
        <dbReference type="Proteomes" id="UP000024635"/>
    </source>
</evidence>
<gene>
    <name evidence="1" type="primary">Acey_s0049.g1868</name>
    <name evidence="1" type="ORF">Y032_0049g1868</name>
</gene>
<dbReference type="OrthoDB" id="5853327at2759"/>
<keyword evidence="2" id="KW-1185">Reference proteome</keyword>
<dbReference type="EMBL" id="JARK01001385">
    <property type="protein sequence ID" value="EYC11951.1"/>
    <property type="molecule type" value="Genomic_DNA"/>
</dbReference>
<organism evidence="1 2">
    <name type="scientific">Ancylostoma ceylanicum</name>
    <dbReference type="NCBI Taxonomy" id="53326"/>
    <lineage>
        <taxon>Eukaryota</taxon>
        <taxon>Metazoa</taxon>
        <taxon>Ecdysozoa</taxon>
        <taxon>Nematoda</taxon>
        <taxon>Chromadorea</taxon>
        <taxon>Rhabditida</taxon>
        <taxon>Rhabditina</taxon>
        <taxon>Rhabditomorpha</taxon>
        <taxon>Strongyloidea</taxon>
        <taxon>Ancylostomatidae</taxon>
        <taxon>Ancylostomatinae</taxon>
        <taxon>Ancylostoma</taxon>
    </lineage>
</organism>
<dbReference type="Proteomes" id="UP000024635">
    <property type="component" value="Unassembled WGS sequence"/>
</dbReference>
<accession>A0A016UAI1</accession>